<comment type="caution">
    <text evidence="11">The sequence shown here is derived from an EMBL/GenBank/DDBJ whole genome shotgun (WGS) entry which is preliminary data.</text>
</comment>
<dbReference type="Gene3D" id="3.90.1200.10">
    <property type="match status" value="1"/>
</dbReference>
<dbReference type="SUPFAM" id="SSF56112">
    <property type="entry name" value="Protein kinase-like (PK-like)"/>
    <property type="match status" value="1"/>
</dbReference>
<dbReference type="Proteomes" id="UP000292136">
    <property type="component" value="Unassembled WGS sequence"/>
</dbReference>
<dbReference type="NCBIfam" id="NF003558">
    <property type="entry name" value="PRK05231.1"/>
    <property type="match status" value="1"/>
</dbReference>
<feature type="domain" description="Aminoglycoside phosphotransferase" evidence="10">
    <location>
        <begin position="28"/>
        <end position="252"/>
    </location>
</feature>
<comment type="catalytic activity">
    <reaction evidence="8">
        <text>L-homoserine + ATP = O-phospho-L-homoserine + ADP + H(+)</text>
        <dbReference type="Rhea" id="RHEA:13985"/>
        <dbReference type="ChEBI" id="CHEBI:15378"/>
        <dbReference type="ChEBI" id="CHEBI:30616"/>
        <dbReference type="ChEBI" id="CHEBI:57476"/>
        <dbReference type="ChEBI" id="CHEBI:57590"/>
        <dbReference type="ChEBI" id="CHEBI:456216"/>
        <dbReference type="EC" id="2.7.1.39"/>
    </reaction>
</comment>
<evidence type="ECO:0000256" key="1">
    <source>
        <dbReference type="ARBA" id="ARBA00022605"/>
    </source>
</evidence>
<protein>
    <recommendedName>
        <fullName evidence="8 9">Homoserine kinase</fullName>
        <shortName evidence="8">HK</shortName>
        <shortName evidence="8">HSK</shortName>
        <ecNumber evidence="8 9">2.7.1.39</ecNumber>
    </recommendedName>
</protein>
<accession>A0ABY0INK1</accession>
<dbReference type="NCBIfam" id="TIGR00938">
    <property type="entry name" value="thrB_alt"/>
    <property type="match status" value="1"/>
</dbReference>
<dbReference type="InterPro" id="IPR050249">
    <property type="entry name" value="Pseudomonas-type_ThrB"/>
</dbReference>
<dbReference type="GO" id="GO:0016301">
    <property type="term" value="F:kinase activity"/>
    <property type="evidence" value="ECO:0007669"/>
    <property type="project" value="UniProtKB-KW"/>
</dbReference>
<evidence type="ECO:0000313" key="12">
    <source>
        <dbReference type="Proteomes" id="UP000292136"/>
    </source>
</evidence>
<dbReference type="PANTHER" id="PTHR21064">
    <property type="entry name" value="AMINOGLYCOSIDE PHOSPHOTRANSFERASE DOMAIN-CONTAINING PROTEIN-RELATED"/>
    <property type="match status" value="1"/>
</dbReference>
<dbReference type="InterPro" id="IPR005280">
    <property type="entry name" value="Homoserine_kinase_II"/>
</dbReference>
<comment type="pathway">
    <text evidence="8">Amino-acid biosynthesis; L-threonine biosynthesis; L-threonine from L-aspartate: step 4/5.</text>
</comment>
<evidence type="ECO:0000256" key="6">
    <source>
        <dbReference type="ARBA" id="ARBA00022840"/>
    </source>
</evidence>
<dbReference type="InterPro" id="IPR002575">
    <property type="entry name" value="Aminoglycoside_PTrfase"/>
</dbReference>
<name>A0ABY0INK1_9RHOO</name>
<evidence type="ECO:0000313" key="11">
    <source>
        <dbReference type="EMBL" id="RZT76791.1"/>
    </source>
</evidence>
<keyword evidence="1 8" id="KW-0028">Amino-acid biosynthesis</keyword>
<dbReference type="EMBL" id="SHKM01000002">
    <property type="protein sequence ID" value="RZT76791.1"/>
    <property type="molecule type" value="Genomic_DNA"/>
</dbReference>
<keyword evidence="6 8" id="KW-0067">ATP-binding</keyword>
<evidence type="ECO:0000256" key="9">
    <source>
        <dbReference type="NCBIfam" id="TIGR00938"/>
    </source>
</evidence>
<keyword evidence="3 8" id="KW-0791">Threonine biosynthesis</keyword>
<sequence length="313" mass="34217">MSVFTPVTREQLQDWLSGCDVGALADFAGIAAGVQNTNYFVTTDRGTWVLTLFETLGAAELDFYLGLMAHLARQGLPCPAPVADGAGAILRPLAGKPAVLVSRLTGQEVEAPGPAHCAAVGDALARLHLAAATYDGVQDNPRGEAWRRQAAAQVLPLLSDEDGALLQDELAYQAGPAEALPEGIVHADLFRDNVLFQGERLSGLLDFYFAARDQLLFDLAVAANDWCLDGAGNLEPGRTRALLQAYHRRRPLQAAEARAWPRLLRRAALRFWLSRLQDFHAPRAGRQVLVKDPRHFRDLLLARRRHPAAPWID</sequence>
<keyword evidence="2 8" id="KW-0808">Transferase</keyword>
<keyword evidence="5 8" id="KW-0418">Kinase</keyword>
<dbReference type="InterPro" id="IPR011009">
    <property type="entry name" value="Kinase-like_dom_sf"/>
</dbReference>
<keyword evidence="12" id="KW-1185">Reference proteome</keyword>
<evidence type="ECO:0000256" key="7">
    <source>
        <dbReference type="ARBA" id="ARBA00038240"/>
    </source>
</evidence>
<evidence type="ECO:0000259" key="10">
    <source>
        <dbReference type="Pfam" id="PF01636"/>
    </source>
</evidence>
<evidence type="ECO:0000256" key="8">
    <source>
        <dbReference type="HAMAP-Rule" id="MF_00301"/>
    </source>
</evidence>
<evidence type="ECO:0000256" key="2">
    <source>
        <dbReference type="ARBA" id="ARBA00022679"/>
    </source>
</evidence>
<organism evidence="11 12">
    <name type="scientific">Azospira oryzae</name>
    <dbReference type="NCBI Taxonomy" id="146939"/>
    <lineage>
        <taxon>Bacteria</taxon>
        <taxon>Pseudomonadati</taxon>
        <taxon>Pseudomonadota</taxon>
        <taxon>Betaproteobacteria</taxon>
        <taxon>Rhodocyclales</taxon>
        <taxon>Rhodocyclaceae</taxon>
        <taxon>Azospira</taxon>
    </lineage>
</organism>
<dbReference type="PANTHER" id="PTHR21064:SF6">
    <property type="entry name" value="AMINOGLYCOSIDE PHOSPHOTRANSFERASE DOMAIN-CONTAINING PROTEIN"/>
    <property type="match status" value="1"/>
</dbReference>
<dbReference type="RefSeq" id="WP_130459859.1">
    <property type="nucleotide sequence ID" value="NZ_SHKM01000002.1"/>
</dbReference>
<keyword evidence="4 8" id="KW-0547">Nucleotide-binding</keyword>
<dbReference type="EC" id="2.7.1.39" evidence="8 9"/>
<gene>
    <name evidence="8" type="primary">thrB</name>
    <name evidence="11" type="ORF">EV678_2674</name>
</gene>
<reference evidence="11 12" key="1">
    <citation type="submission" date="2019-02" db="EMBL/GenBank/DDBJ databases">
        <title>Genomic Encyclopedia of Type Strains, Phase IV (KMG-IV): sequencing the most valuable type-strain genomes for metagenomic binning, comparative biology and taxonomic classification.</title>
        <authorList>
            <person name="Goeker M."/>
        </authorList>
    </citation>
    <scope>NUCLEOTIDE SEQUENCE [LARGE SCALE GENOMIC DNA]</scope>
    <source>
        <strain evidence="11 12">DSM 21223</strain>
    </source>
</reference>
<dbReference type="Gene3D" id="3.30.200.20">
    <property type="entry name" value="Phosphorylase Kinase, domain 1"/>
    <property type="match status" value="1"/>
</dbReference>
<dbReference type="HAMAP" id="MF_00301">
    <property type="entry name" value="Homoser_kinase_2"/>
    <property type="match status" value="1"/>
</dbReference>
<comment type="similarity">
    <text evidence="7 8">Belongs to the pseudomonas-type ThrB family.</text>
</comment>
<evidence type="ECO:0000256" key="5">
    <source>
        <dbReference type="ARBA" id="ARBA00022777"/>
    </source>
</evidence>
<proteinExistence type="inferred from homology"/>
<evidence type="ECO:0000256" key="3">
    <source>
        <dbReference type="ARBA" id="ARBA00022697"/>
    </source>
</evidence>
<dbReference type="CDD" id="cd05153">
    <property type="entry name" value="HomoserineK_II"/>
    <property type="match status" value="1"/>
</dbReference>
<evidence type="ECO:0000256" key="4">
    <source>
        <dbReference type="ARBA" id="ARBA00022741"/>
    </source>
</evidence>
<dbReference type="Pfam" id="PF01636">
    <property type="entry name" value="APH"/>
    <property type="match status" value="1"/>
</dbReference>